<dbReference type="RefSeq" id="WP_317040280.1">
    <property type="nucleotide sequence ID" value="NZ_FMVF01000005.1"/>
</dbReference>
<keyword evidence="1" id="KW-0732">Signal</keyword>
<dbReference type="Pfam" id="PF18911">
    <property type="entry name" value="PKD_4"/>
    <property type="match status" value="1"/>
</dbReference>
<dbReference type="AlphaFoldDB" id="A0A1G5FBD6"/>
<evidence type="ECO:0000313" key="3">
    <source>
        <dbReference type="EMBL" id="SCY36582.1"/>
    </source>
</evidence>
<feature type="domain" description="PKD" evidence="2">
    <location>
        <begin position="63"/>
        <end position="111"/>
    </location>
</feature>
<evidence type="ECO:0000313" key="4">
    <source>
        <dbReference type="Proteomes" id="UP000199354"/>
    </source>
</evidence>
<dbReference type="InterPro" id="IPR000601">
    <property type="entry name" value="PKD_dom"/>
</dbReference>
<dbReference type="EMBL" id="FMVF01000005">
    <property type="protein sequence ID" value="SCY36582.1"/>
    <property type="molecule type" value="Genomic_DNA"/>
</dbReference>
<accession>A0A1G5FBD6</accession>
<evidence type="ECO:0000256" key="1">
    <source>
        <dbReference type="SAM" id="SignalP"/>
    </source>
</evidence>
<dbReference type="Proteomes" id="UP000199354">
    <property type="component" value="Unassembled WGS sequence"/>
</dbReference>
<dbReference type="InterPro" id="IPR013783">
    <property type="entry name" value="Ig-like_fold"/>
</dbReference>
<dbReference type="PROSITE" id="PS51257">
    <property type="entry name" value="PROKAR_LIPOPROTEIN"/>
    <property type="match status" value="1"/>
</dbReference>
<organism evidence="3 4">
    <name type="scientific">Flavobacterium caeni</name>
    <dbReference type="NCBI Taxonomy" id="490189"/>
    <lineage>
        <taxon>Bacteria</taxon>
        <taxon>Pseudomonadati</taxon>
        <taxon>Bacteroidota</taxon>
        <taxon>Flavobacteriia</taxon>
        <taxon>Flavobacteriales</taxon>
        <taxon>Flavobacteriaceae</taxon>
        <taxon>Flavobacterium</taxon>
    </lineage>
</organism>
<protein>
    <submittedName>
        <fullName evidence="3">PKD domain-containing protein</fullName>
    </submittedName>
</protein>
<dbReference type="PROSITE" id="PS50093">
    <property type="entry name" value="PKD"/>
    <property type="match status" value="1"/>
</dbReference>
<dbReference type="SMART" id="SM00089">
    <property type="entry name" value="PKD"/>
    <property type="match status" value="1"/>
</dbReference>
<gene>
    <name evidence="3" type="ORF">SAMN02927903_01241</name>
</gene>
<reference evidence="3 4" key="1">
    <citation type="submission" date="2016-10" db="EMBL/GenBank/DDBJ databases">
        <authorList>
            <person name="de Groot N.N."/>
        </authorList>
    </citation>
    <scope>NUCLEOTIDE SEQUENCE [LARGE SCALE GENOMIC DNA]</scope>
    <source>
        <strain evidence="3 4">CGMCC 1.7031</strain>
    </source>
</reference>
<feature type="signal peptide" evidence="1">
    <location>
        <begin position="1"/>
        <end position="19"/>
    </location>
</feature>
<evidence type="ECO:0000259" key="2">
    <source>
        <dbReference type="PROSITE" id="PS50093"/>
    </source>
</evidence>
<keyword evidence="4" id="KW-1185">Reference proteome</keyword>
<dbReference type="Gene3D" id="2.60.40.10">
    <property type="entry name" value="Immunoglobulins"/>
    <property type="match status" value="1"/>
</dbReference>
<proteinExistence type="predicted"/>
<sequence>MKMLFLAAGIGLLACSCDADEQAMQNPETNAATVADFQLTNPNEIIKEGTYLNLVNTSQNAKSFLWDFGDGTTSTEASPQHKHDRCGTYTVKLTVTDASGETFTTEKAVDVFCTVPRHRANPMVYARD</sequence>
<name>A0A1G5FBD6_9FLAO</name>
<dbReference type="InterPro" id="IPR022409">
    <property type="entry name" value="PKD/Chitinase_dom"/>
</dbReference>
<dbReference type="InterPro" id="IPR035986">
    <property type="entry name" value="PKD_dom_sf"/>
</dbReference>
<dbReference type="STRING" id="490189.SAMN02927903_01241"/>
<feature type="chain" id="PRO_5011746305" evidence="1">
    <location>
        <begin position="20"/>
        <end position="128"/>
    </location>
</feature>
<dbReference type="SUPFAM" id="SSF49299">
    <property type="entry name" value="PKD domain"/>
    <property type="match status" value="1"/>
</dbReference>
<dbReference type="CDD" id="cd00146">
    <property type="entry name" value="PKD"/>
    <property type="match status" value="1"/>
</dbReference>